<dbReference type="InterPro" id="IPR005599">
    <property type="entry name" value="GPI_mannosylTrfase"/>
</dbReference>
<evidence type="ECO:0000313" key="9">
    <source>
        <dbReference type="EMBL" id="LAB68390.1"/>
    </source>
</evidence>
<dbReference type="EC" id="2.4.1.-" evidence="8"/>
<sequence length="527" mass="59432">MDYVTVLTTAPRLLSAAMMAVGDYNTGALAQRLYGRGSTWLVHVSLQSCWFMQYCAGRTITAVPETTVTMMALARYPWNNKQSSTSVSYVWWVGVGCCLRPTTAIFFLPLLLVHVYSCNNKIALSLKIIGTTLVVSALLCVADSAYYGSFTFVPWNFLRFNVLTGLADHYGRQPWHWYISSGLPSALGPHVLLLLSALYTNYRRYAQLLLPCCFTLAVYSLIGHKEIRLLLPLLPPLLLIVGDQVTLLLKTQTRSNNTSVLCSRRNLLLGLLIIPNAALLLYFGVAHQRGPLSVVTELNAMVMQHQSGPADGTINLHHVSATSLPLLLFLMPCHSTPLYSHLHMPVATRFLTCEPNLQGLPGYVDEADRFYEHPEAWLAAHLPYQRSDARKGKQEGIVNREHAAYGEKLLKDTPKFKNNELNYKSEDHIVTNTKSLISQERNSNLTRIELSEEVFTKIQQHSSRYKYDVIDPLMNYPSHVIMFDKLATEMQNFLHDLGYQICSTVFHSYIKEGHRSNYIHVYCLPGT</sequence>
<comment type="similarity">
    <text evidence="8">Belongs to the glycosyltransferase 22 family.</text>
</comment>
<evidence type="ECO:0000256" key="3">
    <source>
        <dbReference type="ARBA" id="ARBA00022679"/>
    </source>
</evidence>
<feature type="transmembrane region" description="Helical" evidence="8">
    <location>
        <begin position="128"/>
        <end position="155"/>
    </location>
</feature>
<keyword evidence="5 8" id="KW-0256">Endoplasmic reticulum</keyword>
<name>A0A2P2I3D7_9CRUS</name>
<evidence type="ECO:0000256" key="5">
    <source>
        <dbReference type="ARBA" id="ARBA00022824"/>
    </source>
</evidence>
<organism evidence="9">
    <name type="scientific">Hirondellea gigas</name>
    <dbReference type="NCBI Taxonomy" id="1518452"/>
    <lineage>
        <taxon>Eukaryota</taxon>
        <taxon>Metazoa</taxon>
        <taxon>Ecdysozoa</taxon>
        <taxon>Arthropoda</taxon>
        <taxon>Crustacea</taxon>
        <taxon>Multicrustacea</taxon>
        <taxon>Malacostraca</taxon>
        <taxon>Eumalacostraca</taxon>
        <taxon>Peracarida</taxon>
        <taxon>Amphipoda</taxon>
        <taxon>Amphilochidea</taxon>
        <taxon>Lysianassida</taxon>
        <taxon>Lysianassidira</taxon>
        <taxon>Lysianassoidea</taxon>
        <taxon>Lysianassidae</taxon>
        <taxon>Hirondellea</taxon>
    </lineage>
</organism>
<comment type="subcellular location">
    <subcellularLocation>
        <location evidence="1 8">Endoplasmic reticulum membrane</location>
        <topology evidence="1 8">Multi-pass membrane protein</topology>
    </subcellularLocation>
</comment>
<accession>A0A2P2I3D7</accession>
<keyword evidence="4 8" id="KW-0812">Transmembrane</keyword>
<dbReference type="PANTHER" id="PTHR22760:SF4">
    <property type="entry name" value="GPI MANNOSYLTRANSFERASE 3"/>
    <property type="match status" value="1"/>
</dbReference>
<dbReference type="GO" id="GO:0000026">
    <property type="term" value="F:alpha-1,2-mannosyltransferase activity"/>
    <property type="evidence" value="ECO:0007669"/>
    <property type="project" value="TreeGrafter"/>
</dbReference>
<dbReference type="AlphaFoldDB" id="A0A2P2I3D7"/>
<protein>
    <recommendedName>
        <fullName evidence="8">Mannosyltransferase</fullName>
        <ecNumber evidence="8">2.4.1.-</ecNumber>
    </recommendedName>
</protein>
<feature type="transmembrane region" description="Helical" evidence="8">
    <location>
        <begin position="267"/>
        <end position="285"/>
    </location>
</feature>
<feature type="transmembrane region" description="Helical" evidence="8">
    <location>
        <begin position="89"/>
        <end position="116"/>
    </location>
</feature>
<dbReference type="GO" id="GO:0005789">
    <property type="term" value="C:endoplasmic reticulum membrane"/>
    <property type="evidence" value="ECO:0007669"/>
    <property type="project" value="UniProtKB-SubCell"/>
</dbReference>
<evidence type="ECO:0000256" key="4">
    <source>
        <dbReference type="ARBA" id="ARBA00022692"/>
    </source>
</evidence>
<keyword evidence="2 8" id="KW-0328">Glycosyltransferase</keyword>
<dbReference type="EMBL" id="IACT01002969">
    <property type="protein sequence ID" value="LAC22223.1"/>
    <property type="molecule type" value="mRNA"/>
</dbReference>
<evidence type="ECO:0000256" key="2">
    <source>
        <dbReference type="ARBA" id="ARBA00022676"/>
    </source>
</evidence>
<proteinExistence type="evidence at transcript level"/>
<feature type="transmembrane region" description="Helical" evidence="8">
    <location>
        <begin position="175"/>
        <end position="198"/>
    </location>
</feature>
<dbReference type="PANTHER" id="PTHR22760">
    <property type="entry name" value="GLYCOSYLTRANSFERASE"/>
    <property type="match status" value="1"/>
</dbReference>
<dbReference type="GO" id="GO:0006506">
    <property type="term" value="P:GPI anchor biosynthetic process"/>
    <property type="evidence" value="ECO:0007669"/>
    <property type="project" value="TreeGrafter"/>
</dbReference>
<keyword evidence="7 8" id="KW-0472">Membrane</keyword>
<dbReference type="EMBL" id="IACF01002748">
    <property type="protein sequence ID" value="LAB68390.1"/>
    <property type="molecule type" value="mRNA"/>
</dbReference>
<evidence type="ECO:0000256" key="8">
    <source>
        <dbReference type="RuleBase" id="RU363075"/>
    </source>
</evidence>
<evidence type="ECO:0000256" key="6">
    <source>
        <dbReference type="ARBA" id="ARBA00022989"/>
    </source>
</evidence>
<comment type="caution">
    <text evidence="8">Lacks conserved residue(s) required for the propagation of feature annotation.</text>
</comment>
<reference evidence="9" key="2">
    <citation type="journal article" date="2018" name="Biosci. Biotechnol. Biochem.">
        <title>Polysaccharide hydrolase of the hadal zone amphipods Hirondellea gigas.</title>
        <authorList>
            <person name="Kobayashi H."/>
            <person name="Nagahama T."/>
            <person name="Arai W."/>
            <person name="Sasagawa Y."/>
            <person name="Umeda M."/>
            <person name="Hayashi T."/>
            <person name="Nikaido I."/>
            <person name="Watanabe H."/>
            <person name="Oguri K."/>
            <person name="Kitazato H."/>
            <person name="Fujioka K."/>
            <person name="Kido Y."/>
            <person name="Takami H."/>
        </authorList>
    </citation>
    <scope>NUCLEOTIDE SEQUENCE</scope>
    <source>
        <tissue evidence="9">Whole body</tissue>
    </source>
</reference>
<evidence type="ECO:0000256" key="7">
    <source>
        <dbReference type="ARBA" id="ARBA00023136"/>
    </source>
</evidence>
<reference evidence="10" key="1">
    <citation type="submission" date="2017-11" db="EMBL/GenBank/DDBJ databases">
        <title>The sensing device of the deep-sea amphipod.</title>
        <authorList>
            <person name="Kobayashi H."/>
            <person name="Nagahama T."/>
            <person name="Arai W."/>
            <person name="Sasagawa Y."/>
            <person name="Umeda M."/>
            <person name="Hayashi T."/>
            <person name="Nikaido I."/>
            <person name="Watanabe H."/>
            <person name="Oguri K."/>
            <person name="Kitazato H."/>
            <person name="Fujioka K."/>
            <person name="Kido Y."/>
            <person name="Takami H."/>
        </authorList>
    </citation>
    <scope>NUCLEOTIDE SEQUENCE</scope>
    <source>
        <tissue evidence="10">Whole body</tissue>
    </source>
</reference>
<evidence type="ECO:0000313" key="10">
    <source>
        <dbReference type="EMBL" id="LAC22223.1"/>
    </source>
</evidence>
<evidence type="ECO:0000256" key="1">
    <source>
        <dbReference type="ARBA" id="ARBA00004477"/>
    </source>
</evidence>
<dbReference type="Pfam" id="PF03901">
    <property type="entry name" value="Glyco_transf_22"/>
    <property type="match status" value="1"/>
</dbReference>
<keyword evidence="3 9" id="KW-0808">Transferase</keyword>
<keyword evidence="6 8" id="KW-1133">Transmembrane helix</keyword>